<gene>
    <name evidence="1" type="ORF">COR50_13700</name>
</gene>
<evidence type="ECO:0000313" key="2">
    <source>
        <dbReference type="Proteomes" id="UP000220133"/>
    </source>
</evidence>
<organism evidence="1 2">
    <name type="scientific">Chitinophaga caeni</name>
    <dbReference type="NCBI Taxonomy" id="2029983"/>
    <lineage>
        <taxon>Bacteria</taxon>
        <taxon>Pseudomonadati</taxon>
        <taxon>Bacteroidota</taxon>
        <taxon>Chitinophagia</taxon>
        <taxon>Chitinophagales</taxon>
        <taxon>Chitinophagaceae</taxon>
        <taxon>Chitinophaga</taxon>
    </lineage>
</organism>
<evidence type="ECO:0000313" key="1">
    <source>
        <dbReference type="EMBL" id="ATL48131.1"/>
    </source>
</evidence>
<name>A0A291QW26_9BACT</name>
<keyword evidence="2" id="KW-1185">Reference proteome</keyword>
<dbReference type="OrthoDB" id="9807923at2"/>
<dbReference type="InterPro" id="IPR019587">
    <property type="entry name" value="Polyketide_cyclase/dehydratase"/>
</dbReference>
<dbReference type="InterPro" id="IPR023393">
    <property type="entry name" value="START-like_dom_sf"/>
</dbReference>
<evidence type="ECO:0008006" key="3">
    <source>
        <dbReference type="Google" id="ProtNLM"/>
    </source>
</evidence>
<dbReference type="Gene3D" id="3.30.530.20">
    <property type="match status" value="1"/>
</dbReference>
<protein>
    <recommendedName>
        <fullName evidence="3">Polyketide cyclase</fullName>
    </recommendedName>
</protein>
<dbReference type="SUPFAM" id="SSF55961">
    <property type="entry name" value="Bet v1-like"/>
    <property type="match status" value="1"/>
</dbReference>
<sequence length="181" mass="20313">MRIIKLFISSLLIFGILLFLISLLFPSTASSERSGSINAPMNVVMEQVSDLKNWHNWNPWSPGFDEKSGLELISMSAPSKGVGAHFEYKNPANGEMGKVTITKSTATELEYGVTFEGRKPMKGIIQIKPTVDQKGTAIRWVLEMHVGLLPWWKIRGFVMDRLYGPYIERGLNHLDKVCSGQ</sequence>
<dbReference type="RefSeq" id="WP_098194508.1">
    <property type="nucleotide sequence ID" value="NZ_CP023777.1"/>
</dbReference>
<dbReference type="Proteomes" id="UP000220133">
    <property type="component" value="Chromosome"/>
</dbReference>
<dbReference type="KEGG" id="cbae:COR50_13700"/>
<dbReference type="Pfam" id="PF10604">
    <property type="entry name" value="Polyketide_cyc2"/>
    <property type="match status" value="1"/>
</dbReference>
<dbReference type="AlphaFoldDB" id="A0A291QW26"/>
<accession>A0A291QW26</accession>
<proteinExistence type="predicted"/>
<reference evidence="1 2" key="1">
    <citation type="submission" date="2017-10" db="EMBL/GenBank/DDBJ databases">
        <title>Paenichitinophaga pekingensis gen. nov., sp. nov., isolated from activated sludge.</title>
        <authorList>
            <person name="Jin D."/>
            <person name="Kong X."/>
            <person name="Deng Y."/>
            <person name="Bai Z."/>
        </authorList>
    </citation>
    <scope>NUCLEOTIDE SEQUENCE [LARGE SCALE GENOMIC DNA]</scope>
    <source>
        <strain evidence="1 2">13</strain>
    </source>
</reference>
<dbReference type="EMBL" id="CP023777">
    <property type="protein sequence ID" value="ATL48131.1"/>
    <property type="molecule type" value="Genomic_DNA"/>
</dbReference>